<evidence type="ECO:0000259" key="1">
    <source>
        <dbReference type="Pfam" id="PF00462"/>
    </source>
</evidence>
<dbReference type="InterPro" id="IPR036249">
    <property type="entry name" value="Thioredoxin-like_sf"/>
</dbReference>
<gene>
    <name evidence="2" type="ORF">ES754_11485</name>
</gene>
<dbReference type="GO" id="GO:0009055">
    <property type="term" value="F:electron transfer activity"/>
    <property type="evidence" value="ECO:0007669"/>
    <property type="project" value="TreeGrafter"/>
</dbReference>
<name>A0A5C7A1C1_9GAMM</name>
<comment type="caution">
    <text evidence="2">The sequence shown here is derived from an EMBL/GenBank/DDBJ whole genome shotgun (WGS) entry which is preliminary data.</text>
</comment>
<dbReference type="GO" id="GO:0045454">
    <property type="term" value="P:cell redox homeostasis"/>
    <property type="evidence" value="ECO:0007669"/>
    <property type="project" value="TreeGrafter"/>
</dbReference>
<sequence>MIFLKIFSGVLGVTVLIACIYLINASAVVPDSVACDAADNNDIVLYGAVWCGYCEQTRQLLASHNVDYCEYDIERSAEGYKQYERLGGGGVPLVLFNGEVIHGYNKPEIEWQVQNQ</sequence>
<dbReference type="Pfam" id="PF00462">
    <property type="entry name" value="Glutaredoxin"/>
    <property type="match status" value="1"/>
</dbReference>
<accession>A0A5C7A1C1</accession>
<feature type="domain" description="Glutaredoxin" evidence="1">
    <location>
        <begin position="43"/>
        <end position="101"/>
    </location>
</feature>
<dbReference type="InterPro" id="IPR051548">
    <property type="entry name" value="Grx-like_ET"/>
</dbReference>
<dbReference type="PANTHER" id="PTHR34386:SF1">
    <property type="entry name" value="GLUTAREDOXIN-LIKE PROTEIN NRDH"/>
    <property type="match status" value="1"/>
</dbReference>
<dbReference type="AlphaFoldDB" id="A0A5C7A1C1"/>
<dbReference type="PROSITE" id="PS51354">
    <property type="entry name" value="GLUTAREDOXIN_2"/>
    <property type="match status" value="1"/>
</dbReference>
<dbReference type="Gene3D" id="3.40.30.10">
    <property type="entry name" value="Glutaredoxin"/>
    <property type="match status" value="1"/>
</dbReference>
<dbReference type="PANTHER" id="PTHR34386">
    <property type="entry name" value="GLUTAREDOXIN"/>
    <property type="match status" value="1"/>
</dbReference>
<dbReference type="SUPFAM" id="SSF52833">
    <property type="entry name" value="Thioredoxin-like"/>
    <property type="match status" value="1"/>
</dbReference>
<proteinExistence type="predicted"/>
<keyword evidence="3" id="KW-1185">Reference proteome</keyword>
<evidence type="ECO:0000313" key="2">
    <source>
        <dbReference type="EMBL" id="TXD96246.1"/>
    </source>
</evidence>
<dbReference type="InterPro" id="IPR002109">
    <property type="entry name" value="Glutaredoxin"/>
</dbReference>
<dbReference type="RefSeq" id="WP_147224342.1">
    <property type="nucleotide sequence ID" value="NZ_CAJGYY010000001.1"/>
</dbReference>
<dbReference type="OrthoDB" id="8991911at2"/>
<dbReference type="CDD" id="cd02976">
    <property type="entry name" value="NrdH"/>
    <property type="match status" value="1"/>
</dbReference>
<evidence type="ECO:0000313" key="3">
    <source>
        <dbReference type="Proteomes" id="UP000321903"/>
    </source>
</evidence>
<organism evidence="2 3">
    <name type="scientific">Psychrobacter frigidicola</name>
    <dbReference type="NCBI Taxonomy" id="45611"/>
    <lineage>
        <taxon>Bacteria</taxon>
        <taxon>Pseudomonadati</taxon>
        <taxon>Pseudomonadota</taxon>
        <taxon>Gammaproteobacteria</taxon>
        <taxon>Moraxellales</taxon>
        <taxon>Moraxellaceae</taxon>
        <taxon>Psychrobacter</taxon>
    </lineage>
</organism>
<protein>
    <submittedName>
        <fullName evidence="2">Glutaredoxin family protein</fullName>
    </submittedName>
</protein>
<dbReference type="PROSITE" id="PS51257">
    <property type="entry name" value="PROKAR_LIPOPROTEIN"/>
    <property type="match status" value="1"/>
</dbReference>
<dbReference type="Proteomes" id="UP000321903">
    <property type="component" value="Unassembled WGS sequence"/>
</dbReference>
<reference evidence="2 3" key="1">
    <citation type="submission" date="2019-08" db="EMBL/GenBank/DDBJ databases">
        <title>Genome sequence of Psychrobacter frigidicola ACAM304 (type strain).</title>
        <authorList>
            <person name="Bowman J.P."/>
        </authorList>
    </citation>
    <scope>NUCLEOTIDE SEQUENCE [LARGE SCALE GENOMIC DNA]</scope>
    <source>
        <strain evidence="2 3">ACAM 304</strain>
    </source>
</reference>
<dbReference type="EMBL" id="VORZ01000004">
    <property type="protein sequence ID" value="TXD96246.1"/>
    <property type="molecule type" value="Genomic_DNA"/>
</dbReference>